<feature type="chain" id="PRO_5032935420" evidence="1">
    <location>
        <begin position="30"/>
        <end position="230"/>
    </location>
</feature>
<dbReference type="Gene3D" id="2.40.10.10">
    <property type="entry name" value="Trypsin-like serine proteases"/>
    <property type="match status" value="2"/>
</dbReference>
<dbReference type="EMBL" id="JAAXOO010000006">
    <property type="protein sequence ID" value="NKY36318.1"/>
    <property type="molecule type" value="Genomic_DNA"/>
</dbReference>
<name>A0A846XJB8_9NOCA</name>
<dbReference type="GO" id="GO:0006508">
    <property type="term" value="P:proteolysis"/>
    <property type="evidence" value="ECO:0007669"/>
    <property type="project" value="UniProtKB-KW"/>
</dbReference>
<evidence type="ECO:0000313" key="3">
    <source>
        <dbReference type="Proteomes" id="UP000565715"/>
    </source>
</evidence>
<keyword evidence="1" id="KW-0732">Signal</keyword>
<accession>A0A846XJB8</accession>
<dbReference type="GO" id="GO:0008233">
    <property type="term" value="F:peptidase activity"/>
    <property type="evidence" value="ECO:0007669"/>
    <property type="project" value="UniProtKB-KW"/>
</dbReference>
<dbReference type="InterPro" id="IPR043504">
    <property type="entry name" value="Peptidase_S1_PA_chymotrypsin"/>
</dbReference>
<feature type="signal peptide" evidence="1">
    <location>
        <begin position="1"/>
        <end position="29"/>
    </location>
</feature>
<dbReference type="AlphaFoldDB" id="A0A846XJB8"/>
<comment type="caution">
    <text evidence="2">The sequence shown here is derived from an EMBL/GenBank/DDBJ whole genome shotgun (WGS) entry which is preliminary data.</text>
</comment>
<evidence type="ECO:0000256" key="1">
    <source>
        <dbReference type="SAM" id="SignalP"/>
    </source>
</evidence>
<sequence length="230" mass="23245">MFRKLAQAAGAVFAVALSAALLGPGAAVADPGRPVLGGGSGLIVSSESGRMSDMAIQCTLTTIGHDGAGRLVGLTAGHCGTPGHEIYSEQDPGAGVLGRFVHSNQELDYAVLQFDPGRVTPVNRVGNLSITGVGGPAQFPNIVCKEGRTTGNTCGIAYGDIFASSIETWSQMCVMEGDSGAPVVVGSTLVGMVNAYLAVACFGPEVGTNISTIMGDIDSRASIGSGFRPI</sequence>
<dbReference type="InterPro" id="IPR009003">
    <property type="entry name" value="Peptidase_S1_PA"/>
</dbReference>
<reference evidence="2 3" key="1">
    <citation type="submission" date="2020-04" db="EMBL/GenBank/DDBJ databases">
        <title>MicrobeNet Type strains.</title>
        <authorList>
            <person name="Nicholson A.C."/>
        </authorList>
    </citation>
    <scope>NUCLEOTIDE SEQUENCE [LARGE SCALE GENOMIC DNA]</scope>
    <source>
        <strain evidence="2 3">DSM 45078</strain>
    </source>
</reference>
<dbReference type="Proteomes" id="UP000565715">
    <property type="component" value="Unassembled WGS sequence"/>
</dbReference>
<protein>
    <submittedName>
        <fullName evidence="2">Serine protease</fullName>
    </submittedName>
</protein>
<evidence type="ECO:0000313" key="2">
    <source>
        <dbReference type="EMBL" id="NKY36318.1"/>
    </source>
</evidence>
<dbReference type="RefSeq" id="WP_068044779.1">
    <property type="nucleotide sequence ID" value="NZ_JAAXOO010000006.1"/>
</dbReference>
<keyword evidence="3" id="KW-1185">Reference proteome</keyword>
<organism evidence="2 3">
    <name type="scientific">Nocardia speluncae</name>
    <dbReference type="NCBI Taxonomy" id="419477"/>
    <lineage>
        <taxon>Bacteria</taxon>
        <taxon>Bacillati</taxon>
        <taxon>Actinomycetota</taxon>
        <taxon>Actinomycetes</taxon>
        <taxon>Mycobacteriales</taxon>
        <taxon>Nocardiaceae</taxon>
        <taxon>Nocardia</taxon>
    </lineage>
</organism>
<keyword evidence="2" id="KW-0378">Hydrolase</keyword>
<proteinExistence type="predicted"/>
<gene>
    <name evidence="2" type="ORF">HGA13_25095</name>
</gene>
<keyword evidence="2" id="KW-0645">Protease</keyword>
<dbReference type="SUPFAM" id="SSF50494">
    <property type="entry name" value="Trypsin-like serine proteases"/>
    <property type="match status" value="1"/>
</dbReference>